<proteinExistence type="predicted"/>
<sequence>VPTIIGVSIAVLINILTSYPPSKFKQYSKTFNKYTQIHIETLKDKVLKPPNFYIHREQIESGVRSLIEENKKGFAMIVGLAGSGKTNLLFNIASEYSTKNYSILFKFRWRIGSQNIN</sequence>
<organism evidence="1">
    <name type="scientific">marine sediment metagenome</name>
    <dbReference type="NCBI Taxonomy" id="412755"/>
    <lineage>
        <taxon>unclassified sequences</taxon>
        <taxon>metagenomes</taxon>
        <taxon>ecological metagenomes</taxon>
    </lineage>
</organism>
<dbReference type="SUPFAM" id="SSF52540">
    <property type="entry name" value="P-loop containing nucleoside triphosphate hydrolases"/>
    <property type="match status" value="1"/>
</dbReference>
<reference evidence="1" key="1">
    <citation type="journal article" date="2014" name="Front. Microbiol.">
        <title>High frequency of phylogenetically diverse reductive dehalogenase-homologous genes in deep subseafloor sedimentary metagenomes.</title>
        <authorList>
            <person name="Kawai M."/>
            <person name="Futagami T."/>
            <person name="Toyoda A."/>
            <person name="Takaki Y."/>
            <person name="Nishi S."/>
            <person name="Hori S."/>
            <person name="Arai W."/>
            <person name="Tsubouchi T."/>
            <person name="Morono Y."/>
            <person name="Uchiyama I."/>
            <person name="Ito T."/>
            <person name="Fujiyama A."/>
            <person name="Inagaki F."/>
            <person name="Takami H."/>
        </authorList>
    </citation>
    <scope>NUCLEOTIDE SEQUENCE</scope>
    <source>
        <strain evidence="1">Expedition CK06-06</strain>
    </source>
</reference>
<protein>
    <submittedName>
        <fullName evidence="1">Uncharacterized protein</fullName>
    </submittedName>
</protein>
<dbReference type="AlphaFoldDB" id="X1IUJ3"/>
<evidence type="ECO:0000313" key="1">
    <source>
        <dbReference type="EMBL" id="GAH86086.1"/>
    </source>
</evidence>
<dbReference type="EMBL" id="BARU01042545">
    <property type="protein sequence ID" value="GAH86086.1"/>
    <property type="molecule type" value="Genomic_DNA"/>
</dbReference>
<comment type="caution">
    <text evidence="1">The sequence shown here is derived from an EMBL/GenBank/DDBJ whole genome shotgun (WGS) entry which is preliminary data.</text>
</comment>
<name>X1IUJ3_9ZZZZ</name>
<feature type="non-terminal residue" evidence="1">
    <location>
        <position position="1"/>
    </location>
</feature>
<dbReference type="InterPro" id="IPR027417">
    <property type="entry name" value="P-loop_NTPase"/>
</dbReference>
<gene>
    <name evidence="1" type="ORF">S03H2_65349</name>
</gene>
<accession>X1IUJ3</accession>